<feature type="transmembrane region" description="Helical" evidence="1">
    <location>
        <begin position="21"/>
        <end position="39"/>
    </location>
</feature>
<evidence type="ECO:0000256" key="1">
    <source>
        <dbReference type="SAM" id="Phobius"/>
    </source>
</evidence>
<keyword evidence="1" id="KW-0812">Transmembrane</keyword>
<evidence type="ECO:0000313" key="3">
    <source>
        <dbReference type="Proteomes" id="UP000054097"/>
    </source>
</evidence>
<dbReference type="PANTHER" id="PTHR14256">
    <property type="entry name" value="NADH-UBIQUINONE OXIDOREDUCTASE MLRQ SUBUNIT"/>
    <property type="match status" value="1"/>
</dbReference>
<dbReference type="EMBL" id="KN824316">
    <property type="protein sequence ID" value="KIM25176.1"/>
    <property type="molecule type" value="Genomic_DNA"/>
</dbReference>
<dbReference type="PANTHER" id="PTHR14256:SF1">
    <property type="entry name" value="GEO09626P1"/>
    <property type="match status" value="1"/>
</dbReference>
<gene>
    <name evidence="2" type="ORF">M408DRAFT_74719</name>
</gene>
<protein>
    <submittedName>
        <fullName evidence="2">Uncharacterized protein</fullName>
    </submittedName>
</protein>
<accession>A0A0C3B0Z7</accession>
<keyword evidence="1" id="KW-1133">Transmembrane helix</keyword>
<organism evidence="2 3">
    <name type="scientific">Serendipita vermifera MAFF 305830</name>
    <dbReference type="NCBI Taxonomy" id="933852"/>
    <lineage>
        <taxon>Eukaryota</taxon>
        <taxon>Fungi</taxon>
        <taxon>Dikarya</taxon>
        <taxon>Basidiomycota</taxon>
        <taxon>Agaricomycotina</taxon>
        <taxon>Agaricomycetes</taxon>
        <taxon>Sebacinales</taxon>
        <taxon>Serendipitaceae</taxon>
        <taxon>Serendipita</taxon>
    </lineage>
</organism>
<name>A0A0C3B0Z7_SERVB</name>
<proteinExistence type="predicted"/>
<evidence type="ECO:0000313" key="2">
    <source>
        <dbReference type="EMBL" id="KIM25176.1"/>
    </source>
</evidence>
<keyword evidence="3" id="KW-1185">Reference proteome</keyword>
<dbReference type="OrthoDB" id="5511684at2759"/>
<reference evidence="3" key="2">
    <citation type="submission" date="2015-01" db="EMBL/GenBank/DDBJ databases">
        <title>Evolutionary Origins and Diversification of the Mycorrhizal Mutualists.</title>
        <authorList>
            <consortium name="DOE Joint Genome Institute"/>
            <consortium name="Mycorrhizal Genomics Consortium"/>
            <person name="Kohler A."/>
            <person name="Kuo A."/>
            <person name="Nagy L.G."/>
            <person name="Floudas D."/>
            <person name="Copeland A."/>
            <person name="Barry K.W."/>
            <person name="Cichocki N."/>
            <person name="Veneault-Fourrey C."/>
            <person name="LaButti K."/>
            <person name="Lindquist E.A."/>
            <person name="Lipzen A."/>
            <person name="Lundell T."/>
            <person name="Morin E."/>
            <person name="Murat C."/>
            <person name="Riley R."/>
            <person name="Ohm R."/>
            <person name="Sun H."/>
            <person name="Tunlid A."/>
            <person name="Henrissat B."/>
            <person name="Grigoriev I.V."/>
            <person name="Hibbett D.S."/>
            <person name="Martin F."/>
        </authorList>
    </citation>
    <scope>NUCLEOTIDE SEQUENCE [LARGE SCALE GENOMIC DNA]</scope>
    <source>
        <strain evidence="3">MAFF 305830</strain>
    </source>
</reference>
<dbReference type="Pfam" id="PF06522">
    <property type="entry name" value="B12D"/>
    <property type="match status" value="1"/>
</dbReference>
<dbReference type="InterPro" id="IPR010530">
    <property type="entry name" value="B12D"/>
</dbReference>
<reference evidence="2 3" key="1">
    <citation type="submission" date="2014-04" db="EMBL/GenBank/DDBJ databases">
        <authorList>
            <consortium name="DOE Joint Genome Institute"/>
            <person name="Kuo A."/>
            <person name="Zuccaro A."/>
            <person name="Kohler A."/>
            <person name="Nagy L.G."/>
            <person name="Floudas D."/>
            <person name="Copeland A."/>
            <person name="Barry K.W."/>
            <person name="Cichocki N."/>
            <person name="Veneault-Fourrey C."/>
            <person name="LaButti K."/>
            <person name="Lindquist E.A."/>
            <person name="Lipzen A."/>
            <person name="Lundell T."/>
            <person name="Morin E."/>
            <person name="Murat C."/>
            <person name="Sun H."/>
            <person name="Tunlid A."/>
            <person name="Henrissat B."/>
            <person name="Grigoriev I.V."/>
            <person name="Hibbett D.S."/>
            <person name="Martin F."/>
            <person name="Nordberg H.P."/>
            <person name="Cantor M.N."/>
            <person name="Hua S.X."/>
        </authorList>
    </citation>
    <scope>NUCLEOTIDE SEQUENCE [LARGE SCALE GENOMIC DNA]</scope>
    <source>
        <strain evidence="2 3">MAFF 305830</strain>
    </source>
</reference>
<dbReference type="Proteomes" id="UP000054097">
    <property type="component" value="Unassembled WGS sequence"/>
</dbReference>
<dbReference type="AlphaFoldDB" id="A0A0C3B0Z7"/>
<dbReference type="STRING" id="933852.A0A0C3B0Z7"/>
<dbReference type="HOGENOM" id="CLU_175748_1_0_1"/>
<sequence>MVAGQVIRKTAFQKWFAIEVRFCYVIMTGALGGASWYIYRLSTRPDIVWTRKNPEPFQTVKPNETTKMMSGTHRFDGKWVIHRHMHSLYTYCIPQLRWTRDRL</sequence>
<keyword evidence="1" id="KW-0472">Membrane</keyword>